<evidence type="ECO:0000256" key="1">
    <source>
        <dbReference type="SAM" id="Phobius"/>
    </source>
</evidence>
<keyword evidence="1" id="KW-1133">Transmembrane helix</keyword>
<protein>
    <submittedName>
        <fullName evidence="2">Uncharacterized protein</fullName>
    </submittedName>
</protein>
<dbReference type="RefSeq" id="WP_377499321.1">
    <property type="nucleotide sequence ID" value="NZ_JBHMDO010000041.1"/>
</dbReference>
<keyword evidence="3" id="KW-1185">Reference proteome</keyword>
<name>A0ABV5KVH8_9BACL</name>
<accession>A0ABV5KVH8</accession>
<keyword evidence="1" id="KW-0472">Membrane</keyword>
<proteinExistence type="predicted"/>
<dbReference type="EMBL" id="JBHMDO010000041">
    <property type="protein sequence ID" value="MFB9329237.1"/>
    <property type="molecule type" value="Genomic_DNA"/>
</dbReference>
<organism evidence="2 3">
    <name type="scientific">Paenibacillus aurantiacus</name>
    <dbReference type="NCBI Taxonomy" id="1936118"/>
    <lineage>
        <taxon>Bacteria</taxon>
        <taxon>Bacillati</taxon>
        <taxon>Bacillota</taxon>
        <taxon>Bacilli</taxon>
        <taxon>Bacillales</taxon>
        <taxon>Paenibacillaceae</taxon>
        <taxon>Paenibacillus</taxon>
    </lineage>
</organism>
<evidence type="ECO:0000313" key="3">
    <source>
        <dbReference type="Proteomes" id="UP001589747"/>
    </source>
</evidence>
<sequence length="51" mass="5526">MEQAAAPMAMVIGLGTLAAILIFLGAMIAFERVGGREPEHGWLLDEDRLSR</sequence>
<comment type="caution">
    <text evidence="2">The sequence shown here is derived from an EMBL/GenBank/DDBJ whole genome shotgun (WGS) entry which is preliminary data.</text>
</comment>
<feature type="transmembrane region" description="Helical" evidence="1">
    <location>
        <begin position="6"/>
        <end position="30"/>
    </location>
</feature>
<evidence type="ECO:0000313" key="2">
    <source>
        <dbReference type="EMBL" id="MFB9329237.1"/>
    </source>
</evidence>
<gene>
    <name evidence="2" type="ORF">ACFFSY_25150</name>
</gene>
<reference evidence="2 3" key="1">
    <citation type="submission" date="2024-09" db="EMBL/GenBank/DDBJ databases">
        <authorList>
            <person name="Sun Q."/>
            <person name="Mori K."/>
        </authorList>
    </citation>
    <scope>NUCLEOTIDE SEQUENCE [LARGE SCALE GENOMIC DNA]</scope>
    <source>
        <strain evidence="2 3">TISTR 2452</strain>
    </source>
</reference>
<keyword evidence="1" id="KW-0812">Transmembrane</keyword>
<dbReference type="Proteomes" id="UP001589747">
    <property type="component" value="Unassembled WGS sequence"/>
</dbReference>